<evidence type="ECO:0000256" key="1">
    <source>
        <dbReference type="ARBA" id="ARBA00004123"/>
    </source>
</evidence>
<dbReference type="Proteomes" id="UP000006790">
    <property type="component" value="Chromosome 3"/>
</dbReference>
<dbReference type="KEGG" id="erc:Ecym_3297"/>
<keyword evidence="8" id="KW-0539">Nucleus</keyword>
<accession>G8JRM0</accession>
<evidence type="ECO:0000313" key="10">
    <source>
        <dbReference type="EMBL" id="AET38789.1"/>
    </source>
</evidence>
<evidence type="ECO:0000313" key="11">
    <source>
        <dbReference type="Proteomes" id="UP000006790"/>
    </source>
</evidence>
<keyword evidence="11" id="KW-1185">Reference proteome</keyword>
<dbReference type="OMA" id="NLLLTWH"/>
<evidence type="ECO:0000256" key="2">
    <source>
        <dbReference type="ARBA" id="ARBA00004496"/>
    </source>
</evidence>
<dbReference type="GO" id="GO:0018064">
    <property type="term" value="F:protein-L-histidine N-tele-methyltransferase activity"/>
    <property type="evidence" value="ECO:0007669"/>
    <property type="project" value="UniProtKB-EC"/>
</dbReference>
<evidence type="ECO:0000256" key="8">
    <source>
        <dbReference type="ARBA" id="ARBA00023242"/>
    </source>
</evidence>
<keyword evidence="5" id="KW-0489">Methyltransferase</keyword>
<comment type="subcellular location">
    <subcellularLocation>
        <location evidence="2">Cytoplasm</location>
    </subcellularLocation>
    <subcellularLocation>
        <location evidence="1">Nucleus</location>
    </subcellularLocation>
</comment>
<dbReference type="GO" id="GO:0005737">
    <property type="term" value="C:cytoplasm"/>
    <property type="evidence" value="ECO:0007669"/>
    <property type="project" value="UniProtKB-SubCell"/>
</dbReference>
<dbReference type="STRING" id="931890.G8JRM0"/>
<reference evidence="11" key="1">
    <citation type="journal article" date="2012" name="G3 (Bethesda)">
        <title>Pichia sorbitophila, an interspecies yeast hybrid reveals early steps of genome resolution following polyploidization.</title>
        <authorList>
            <person name="Leh Louis V."/>
            <person name="Despons L."/>
            <person name="Friedrich A."/>
            <person name="Martin T."/>
            <person name="Durrens P."/>
            <person name="Casaregola S."/>
            <person name="Neuveglise C."/>
            <person name="Fairhead C."/>
            <person name="Marck C."/>
            <person name="Cruz J.A."/>
            <person name="Straub M.L."/>
            <person name="Kugler V."/>
            <person name="Sacerdot C."/>
            <person name="Uzunov Z."/>
            <person name="Thierry A."/>
            <person name="Weiss S."/>
            <person name="Bleykasten C."/>
            <person name="De Montigny J."/>
            <person name="Jacques N."/>
            <person name="Jung P."/>
            <person name="Lemaire M."/>
            <person name="Mallet S."/>
            <person name="Morel G."/>
            <person name="Richard G.F."/>
            <person name="Sarkar A."/>
            <person name="Savel G."/>
            <person name="Schacherer J."/>
            <person name="Seret M.L."/>
            <person name="Talla E."/>
            <person name="Samson G."/>
            <person name="Jubin C."/>
            <person name="Poulain J."/>
            <person name="Vacherie B."/>
            <person name="Barbe V."/>
            <person name="Pelletier E."/>
            <person name="Sherman D.J."/>
            <person name="Westhof E."/>
            <person name="Weissenbach J."/>
            <person name="Baret P.V."/>
            <person name="Wincker P."/>
            <person name="Gaillardin C."/>
            <person name="Dujon B."/>
            <person name="Souciet J.L."/>
        </authorList>
    </citation>
    <scope>NUCLEOTIDE SEQUENCE [LARGE SCALE GENOMIC DNA]</scope>
    <source>
        <strain evidence="11">CBS 270.75 / DBVPG 7215 / KCTC 17166 / NRRL Y-17582</strain>
    </source>
</reference>
<dbReference type="GO" id="GO:0032259">
    <property type="term" value="P:methylation"/>
    <property type="evidence" value="ECO:0007669"/>
    <property type="project" value="UniProtKB-KW"/>
</dbReference>
<dbReference type="RefSeq" id="XP_003645606.1">
    <property type="nucleotide sequence ID" value="XM_003645558.1"/>
</dbReference>
<dbReference type="EMBL" id="CP002499">
    <property type="protein sequence ID" value="AET38789.1"/>
    <property type="molecule type" value="Genomic_DNA"/>
</dbReference>
<dbReference type="GeneID" id="11470982"/>
<keyword evidence="4" id="KW-0963">Cytoplasm</keyword>
<dbReference type="PANTHER" id="PTHR14614">
    <property type="entry name" value="HEPATOCELLULAR CARCINOMA-ASSOCIATED ANTIGEN"/>
    <property type="match status" value="1"/>
</dbReference>
<evidence type="ECO:0000256" key="7">
    <source>
        <dbReference type="ARBA" id="ARBA00022691"/>
    </source>
</evidence>
<comment type="similarity">
    <text evidence="9">Belongs to the methyltransferase superfamily. METTL18 family.</text>
</comment>
<dbReference type="GO" id="GO:0045903">
    <property type="term" value="P:positive regulation of translational fidelity"/>
    <property type="evidence" value="ECO:0007669"/>
    <property type="project" value="EnsemblFungi"/>
</dbReference>
<dbReference type="InParanoid" id="G8JRM0"/>
<dbReference type="HOGENOM" id="CLU_038704_1_1_1"/>
<dbReference type="EC" id="2.1.1.85" evidence="3"/>
<protein>
    <recommendedName>
        <fullName evidence="3">protein-histidine N-methyltransferase</fullName>
        <ecNumber evidence="3">2.1.1.85</ecNumber>
    </recommendedName>
</protein>
<evidence type="ECO:0000256" key="5">
    <source>
        <dbReference type="ARBA" id="ARBA00022603"/>
    </source>
</evidence>
<sequence>MTFSFGFSTAELNGTQSVDCQAGQNDDIKIFMGSQDIPQANALDAESLKSPAIPQPDIITLEDLTDSLREVRLSFKEITTAERNVTLYRRELFDVKHQLMTEVGESTNGSNSDNARSSKVESQILMGETNEDLKKGVYEGGLKCWECSIDLVDYLSENRGAYKTVIELGCGTALPSQYLFTEFLRTGSDSGIRFILCDYNDSVLRLVTVTNLIIAWAKTSLSPERWLSLQKAGCDSIPVVNDELLLTSALLDAFLKDMADRKVELHFISGTWGAKFLSLLKDKMWVPCSDGIILTSETIYQPDTLPVISELLLGLIALCKEQHFDIKTYVAAKDIYFGVGGSVMEFVRYINRRIYDGKLSLKVKASKINTALKRSIISIE</sequence>
<dbReference type="GO" id="GO:0000027">
    <property type="term" value="P:ribosomal large subunit assembly"/>
    <property type="evidence" value="ECO:0007669"/>
    <property type="project" value="EnsemblFungi"/>
</dbReference>
<evidence type="ECO:0000256" key="4">
    <source>
        <dbReference type="ARBA" id="ARBA00022490"/>
    </source>
</evidence>
<dbReference type="PANTHER" id="PTHR14614:SF39">
    <property type="entry name" value="HISTIDINE PROTEIN METHYLTRANSFERASE 1 HOMOLOG"/>
    <property type="match status" value="1"/>
</dbReference>
<evidence type="ECO:0000256" key="3">
    <source>
        <dbReference type="ARBA" id="ARBA00012533"/>
    </source>
</evidence>
<dbReference type="Gene3D" id="3.40.50.150">
    <property type="entry name" value="Vaccinia Virus protein VP39"/>
    <property type="match status" value="1"/>
</dbReference>
<dbReference type="GO" id="GO:0005634">
    <property type="term" value="C:nucleus"/>
    <property type="evidence" value="ECO:0007669"/>
    <property type="project" value="UniProtKB-SubCell"/>
</dbReference>
<proteinExistence type="inferred from homology"/>
<dbReference type="OrthoDB" id="1723750at2759"/>
<evidence type="ECO:0000256" key="9">
    <source>
        <dbReference type="ARBA" id="ARBA00038126"/>
    </source>
</evidence>
<gene>
    <name evidence="10" type="ordered locus">Ecym_3297</name>
</gene>
<evidence type="ECO:0000256" key="6">
    <source>
        <dbReference type="ARBA" id="ARBA00022679"/>
    </source>
</evidence>
<organism evidence="10 11">
    <name type="scientific">Eremothecium cymbalariae (strain CBS 270.75 / DBVPG 7215 / KCTC 17166 / NRRL Y-17582)</name>
    <name type="common">Yeast</name>
    <dbReference type="NCBI Taxonomy" id="931890"/>
    <lineage>
        <taxon>Eukaryota</taxon>
        <taxon>Fungi</taxon>
        <taxon>Dikarya</taxon>
        <taxon>Ascomycota</taxon>
        <taxon>Saccharomycotina</taxon>
        <taxon>Saccharomycetes</taxon>
        <taxon>Saccharomycetales</taxon>
        <taxon>Saccharomycetaceae</taxon>
        <taxon>Eremothecium</taxon>
    </lineage>
</organism>
<dbReference type="FunCoup" id="G8JRM0">
    <property type="interactions" value="1540"/>
</dbReference>
<name>G8JRM0_ERECY</name>
<dbReference type="InterPro" id="IPR029063">
    <property type="entry name" value="SAM-dependent_MTases_sf"/>
</dbReference>
<keyword evidence="7" id="KW-0949">S-adenosyl-L-methionine</keyword>
<dbReference type="InterPro" id="IPR019410">
    <property type="entry name" value="Methyltransf_16"/>
</dbReference>
<dbReference type="AlphaFoldDB" id="G8JRM0"/>
<keyword evidence="6" id="KW-0808">Transferase</keyword>
<dbReference type="eggNOG" id="KOG2920">
    <property type="taxonomic scope" value="Eukaryota"/>
</dbReference>